<accession>A0A7W4NS99</accession>
<comment type="catalytic activity">
    <reaction evidence="10 11">
        <text>(R)-pantoate + NADP(+) = 2-dehydropantoate + NADPH + H(+)</text>
        <dbReference type="Rhea" id="RHEA:16233"/>
        <dbReference type="ChEBI" id="CHEBI:11561"/>
        <dbReference type="ChEBI" id="CHEBI:15378"/>
        <dbReference type="ChEBI" id="CHEBI:15980"/>
        <dbReference type="ChEBI" id="CHEBI:57783"/>
        <dbReference type="ChEBI" id="CHEBI:58349"/>
        <dbReference type="EC" id="1.1.1.169"/>
    </reaction>
</comment>
<evidence type="ECO:0000256" key="4">
    <source>
        <dbReference type="ARBA" id="ARBA00013014"/>
    </source>
</evidence>
<dbReference type="GO" id="GO:0005737">
    <property type="term" value="C:cytoplasm"/>
    <property type="evidence" value="ECO:0007669"/>
    <property type="project" value="TreeGrafter"/>
</dbReference>
<evidence type="ECO:0000256" key="11">
    <source>
        <dbReference type="RuleBase" id="RU362068"/>
    </source>
</evidence>
<comment type="similarity">
    <text evidence="3 11">Belongs to the ketopantoate reductase family.</text>
</comment>
<evidence type="ECO:0000256" key="9">
    <source>
        <dbReference type="ARBA" id="ARBA00032024"/>
    </source>
</evidence>
<dbReference type="UniPathway" id="UPA00028">
    <property type="reaction ID" value="UER00004"/>
</dbReference>
<dbReference type="Gene3D" id="1.10.1040.10">
    <property type="entry name" value="N-(1-d-carboxylethyl)-l-norvaline Dehydrogenase, domain 2"/>
    <property type="match status" value="1"/>
</dbReference>
<evidence type="ECO:0000259" key="13">
    <source>
        <dbReference type="Pfam" id="PF08546"/>
    </source>
</evidence>
<reference evidence="14 15" key="1">
    <citation type="submission" date="2020-04" db="EMBL/GenBank/DDBJ databases">
        <title>Description of novel Gluconacetobacter.</title>
        <authorList>
            <person name="Sombolestani A."/>
        </authorList>
    </citation>
    <scope>NUCLEOTIDE SEQUENCE [LARGE SCALE GENOMIC DNA]</scope>
    <source>
        <strain evidence="14 15">LMG 19747</strain>
    </source>
</reference>
<proteinExistence type="inferred from homology"/>
<evidence type="ECO:0000259" key="12">
    <source>
        <dbReference type="Pfam" id="PF02558"/>
    </source>
</evidence>
<dbReference type="InterPro" id="IPR013328">
    <property type="entry name" value="6PGD_dom2"/>
</dbReference>
<dbReference type="Pfam" id="PF08546">
    <property type="entry name" value="ApbA_C"/>
    <property type="match status" value="1"/>
</dbReference>
<feature type="domain" description="Ketopantoate reductase N-terminal" evidence="12">
    <location>
        <begin position="5"/>
        <end position="152"/>
    </location>
</feature>
<evidence type="ECO:0000256" key="3">
    <source>
        <dbReference type="ARBA" id="ARBA00007870"/>
    </source>
</evidence>
<dbReference type="Pfam" id="PF02558">
    <property type="entry name" value="ApbA"/>
    <property type="match status" value="1"/>
</dbReference>
<dbReference type="EMBL" id="JABEQJ010000026">
    <property type="protein sequence ID" value="MBB2161878.1"/>
    <property type="molecule type" value="Genomic_DNA"/>
</dbReference>
<dbReference type="AlphaFoldDB" id="A0A7W4NS99"/>
<dbReference type="InterPro" id="IPR008927">
    <property type="entry name" value="6-PGluconate_DH-like_C_sf"/>
</dbReference>
<organism evidence="14 15">
    <name type="scientific">Gluconacetobacter sacchari</name>
    <dbReference type="NCBI Taxonomy" id="92759"/>
    <lineage>
        <taxon>Bacteria</taxon>
        <taxon>Pseudomonadati</taxon>
        <taxon>Pseudomonadota</taxon>
        <taxon>Alphaproteobacteria</taxon>
        <taxon>Acetobacterales</taxon>
        <taxon>Acetobacteraceae</taxon>
        <taxon>Gluconacetobacter</taxon>
    </lineage>
</organism>
<dbReference type="FunFam" id="1.10.1040.10:FF:000017">
    <property type="entry name" value="2-dehydropantoate 2-reductase"/>
    <property type="match status" value="1"/>
</dbReference>
<dbReference type="InterPro" id="IPR051402">
    <property type="entry name" value="KPR-Related"/>
</dbReference>
<name>A0A7W4NS99_9PROT</name>
<evidence type="ECO:0000313" key="14">
    <source>
        <dbReference type="EMBL" id="MBB2161878.1"/>
    </source>
</evidence>
<dbReference type="SUPFAM" id="SSF51735">
    <property type="entry name" value="NAD(P)-binding Rossmann-fold domains"/>
    <property type="match status" value="1"/>
</dbReference>
<keyword evidence="6 11" id="KW-0566">Pantothenate biosynthesis</keyword>
<dbReference type="GO" id="GO:0015940">
    <property type="term" value="P:pantothenate biosynthetic process"/>
    <property type="evidence" value="ECO:0007669"/>
    <property type="project" value="UniProtKB-UniPathway"/>
</dbReference>
<evidence type="ECO:0000256" key="10">
    <source>
        <dbReference type="ARBA" id="ARBA00048793"/>
    </source>
</evidence>
<evidence type="ECO:0000256" key="5">
    <source>
        <dbReference type="ARBA" id="ARBA00019465"/>
    </source>
</evidence>
<sequence>MGPRILIVGAGAVGGYFGGRMALAGHDVTFLVRPGRLAQLRADGLRLVSPLGDAALAPRAITADEIDGPHDVILLSVKAYSLAAAMDDFAAAVGPDTRIIPLLNGMRHLDVLAERFGDPKILGGTCLIVSKLDAAGQVVHMGALPKLTFGERRGGDASAIRDLKEALSSPGFETVSSGRIIQDMWNKWVLLASLGAVCCLMRATVAEVAAAPGGDEFARAAIAECASIAAASGHPLAEGTLEGIVRLLTSRETPLTSSMFRDLSQGAPVEAAQIIGDMVQRGRAHQIATPILDLTNLNLNVYERHARPA</sequence>
<dbReference type="NCBIfam" id="TIGR00745">
    <property type="entry name" value="apbA_panE"/>
    <property type="match status" value="1"/>
</dbReference>
<evidence type="ECO:0000256" key="2">
    <source>
        <dbReference type="ARBA" id="ARBA00004994"/>
    </source>
</evidence>
<feature type="domain" description="Ketopantoate reductase C-terminal" evidence="13">
    <location>
        <begin position="180"/>
        <end position="294"/>
    </location>
</feature>
<dbReference type="PANTHER" id="PTHR21708">
    <property type="entry name" value="PROBABLE 2-DEHYDROPANTOATE 2-REDUCTASE"/>
    <property type="match status" value="1"/>
</dbReference>
<evidence type="ECO:0000256" key="8">
    <source>
        <dbReference type="ARBA" id="ARBA00023002"/>
    </source>
</evidence>
<dbReference type="Proteomes" id="UP000589085">
    <property type="component" value="Unassembled WGS sequence"/>
</dbReference>
<dbReference type="GO" id="GO:0008677">
    <property type="term" value="F:2-dehydropantoate 2-reductase activity"/>
    <property type="evidence" value="ECO:0007669"/>
    <property type="project" value="UniProtKB-EC"/>
</dbReference>
<dbReference type="PANTHER" id="PTHR21708:SF26">
    <property type="entry name" value="2-DEHYDROPANTOATE 2-REDUCTASE"/>
    <property type="match status" value="1"/>
</dbReference>
<evidence type="ECO:0000256" key="6">
    <source>
        <dbReference type="ARBA" id="ARBA00022655"/>
    </source>
</evidence>
<keyword evidence="8 11" id="KW-0560">Oxidoreductase</keyword>
<gene>
    <name evidence="14" type="ORF">HLH48_17190</name>
</gene>
<keyword evidence="7 11" id="KW-0521">NADP</keyword>
<evidence type="ECO:0000313" key="15">
    <source>
        <dbReference type="Proteomes" id="UP000589085"/>
    </source>
</evidence>
<evidence type="ECO:0000256" key="1">
    <source>
        <dbReference type="ARBA" id="ARBA00002919"/>
    </source>
</evidence>
<dbReference type="InterPro" id="IPR013332">
    <property type="entry name" value="KPR_N"/>
</dbReference>
<comment type="function">
    <text evidence="1 11">Catalyzes the NADPH-dependent reduction of ketopantoate into pantoic acid.</text>
</comment>
<dbReference type="EC" id="1.1.1.169" evidence="4 11"/>
<comment type="pathway">
    <text evidence="2 11">Cofactor biosynthesis; (R)-pantothenate biosynthesis; (R)-pantoate from 3-methyl-2-oxobutanoate: step 2/2.</text>
</comment>
<protein>
    <recommendedName>
        <fullName evidence="5 11">2-dehydropantoate 2-reductase</fullName>
        <ecNumber evidence="4 11">1.1.1.169</ecNumber>
    </recommendedName>
    <alternativeName>
        <fullName evidence="9 11">Ketopantoate reductase</fullName>
    </alternativeName>
</protein>
<dbReference type="RefSeq" id="WP_182998706.1">
    <property type="nucleotide sequence ID" value="NZ_JABEQJ010000026.1"/>
</dbReference>
<dbReference type="InterPro" id="IPR036291">
    <property type="entry name" value="NAD(P)-bd_dom_sf"/>
</dbReference>
<comment type="caution">
    <text evidence="14">The sequence shown here is derived from an EMBL/GenBank/DDBJ whole genome shotgun (WGS) entry which is preliminary data.</text>
</comment>
<dbReference type="Gene3D" id="3.40.50.720">
    <property type="entry name" value="NAD(P)-binding Rossmann-like Domain"/>
    <property type="match status" value="1"/>
</dbReference>
<dbReference type="InterPro" id="IPR013752">
    <property type="entry name" value="KPA_reductase"/>
</dbReference>
<dbReference type="SUPFAM" id="SSF48179">
    <property type="entry name" value="6-phosphogluconate dehydrogenase C-terminal domain-like"/>
    <property type="match status" value="1"/>
</dbReference>
<evidence type="ECO:0000256" key="7">
    <source>
        <dbReference type="ARBA" id="ARBA00022857"/>
    </source>
</evidence>
<dbReference type="InterPro" id="IPR003710">
    <property type="entry name" value="ApbA"/>
</dbReference>
<dbReference type="FunFam" id="3.40.50.720:FF:000307">
    <property type="entry name" value="2-dehydropantoate 2-reductase"/>
    <property type="match status" value="1"/>
</dbReference>